<protein>
    <recommendedName>
        <fullName evidence="3 9">DNA repair protein RecN</fullName>
    </recommendedName>
    <alternativeName>
        <fullName evidence="8 9">Recombination protein N</fullName>
    </alternativeName>
</protein>
<keyword evidence="7 9" id="KW-0234">DNA repair</keyword>
<evidence type="ECO:0000256" key="5">
    <source>
        <dbReference type="ARBA" id="ARBA00022763"/>
    </source>
</evidence>
<dbReference type="FunFam" id="3.40.50.300:FF:000356">
    <property type="entry name" value="DNA repair protein RecN"/>
    <property type="match status" value="1"/>
</dbReference>
<dbReference type="Proteomes" id="UP000004208">
    <property type="component" value="Unassembled WGS sequence"/>
</dbReference>
<proteinExistence type="inferred from homology"/>
<evidence type="ECO:0000256" key="7">
    <source>
        <dbReference type="ARBA" id="ARBA00023204"/>
    </source>
</evidence>
<evidence type="ECO:0000256" key="3">
    <source>
        <dbReference type="ARBA" id="ARBA00021315"/>
    </source>
</evidence>
<name>D7WCY4_9CORY</name>
<dbReference type="GO" id="GO:0006310">
    <property type="term" value="P:DNA recombination"/>
    <property type="evidence" value="ECO:0007669"/>
    <property type="project" value="InterPro"/>
</dbReference>
<dbReference type="STRING" id="585529.HMPREF0291_11672"/>
<evidence type="ECO:0000313" key="12">
    <source>
        <dbReference type="EMBL" id="EFK54015.1"/>
    </source>
</evidence>
<sequence>MLLDLTIDNLGVIPHSHVEFAPGLTVLTGETGAGKTMVVTGLRLLTGGRADASKVRTGADHASVQGSFSTEGLVDGASHAVATLAEDAGAELDENGDYLAARSVKATGRSRAHLGGRTVPAATLADFTAHVLTIHGQNDQLRLLSPAEQLSALDSFDPAIAPLREAYGESFSAWRAAVKDLKERTEKRRELAQEVDRLEFAIGEIDEVDPQEGEDAELVETINRLQDVDALREAAEEAVVAIDGAESVGGFGGSADGDASASSLVGAAGAALTGASDGQLRELGNQLGDVAAILSDVSGELNAYLSNLPSDPEELDRLLQRQQELKALTRKYAPDAAGIIAWRAKAAKRLESIDTSAEAIEELKKAVASHEKSMTAAASKLTAARKKAAKALEKAVTGELRGLAMPKARIVVAVDSAKDPQDFARDGADVVELRLAPNDALEPQPLASSASGGELSRVMLALEVILSERRSGATLVFDEVDAGVGGRAAVEIGRRLARLAMNNQVIVVTHLPQVAAYADSHLHVSKNVGDESVTSGVQLLGDDDRVDELARMLAGMDDSATGRAHAAELLSKAKADVEGFSPRA</sequence>
<dbReference type="Gene3D" id="3.40.50.300">
    <property type="entry name" value="P-loop containing nucleotide triphosphate hydrolases"/>
    <property type="match status" value="2"/>
</dbReference>
<dbReference type="PANTHER" id="PTHR11059:SF0">
    <property type="entry name" value="DNA REPAIR PROTEIN RECN"/>
    <property type="match status" value="1"/>
</dbReference>
<organism evidence="12 13">
    <name type="scientific">Corynebacterium genitalium ATCC 33030</name>
    <dbReference type="NCBI Taxonomy" id="585529"/>
    <lineage>
        <taxon>Bacteria</taxon>
        <taxon>Bacillati</taxon>
        <taxon>Actinomycetota</taxon>
        <taxon>Actinomycetes</taxon>
        <taxon>Mycobacteriales</taxon>
        <taxon>Corynebacteriaceae</taxon>
        <taxon>Corynebacterium</taxon>
    </lineage>
</organism>
<evidence type="ECO:0000256" key="1">
    <source>
        <dbReference type="ARBA" id="ARBA00003618"/>
    </source>
</evidence>
<keyword evidence="13" id="KW-1185">Reference proteome</keyword>
<evidence type="ECO:0000259" key="11">
    <source>
        <dbReference type="Pfam" id="PF02463"/>
    </source>
</evidence>
<dbReference type="InterPro" id="IPR004604">
    <property type="entry name" value="DNA_recomb/repair_RecN"/>
</dbReference>
<dbReference type="EMBL" id="ACLJ02000003">
    <property type="protein sequence ID" value="EFK54015.1"/>
    <property type="molecule type" value="Genomic_DNA"/>
</dbReference>
<comment type="function">
    <text evidence="1 9">May be involved in recombinational repair of damaged DNA.</text>
</comment>
<evidence type="ECO:0000256" key="2">
    <source>
        <dbReference type="ARBA" id="ARBA00009441"/>
    </source>
</evidence>
<evidence type="ECO:0000313" key="13">
    <source>
        <dbReference type="Proteomes" id="UP000004208"/>
    </source>
</evidence>
<feature type="domain" description="RecF/RecN/SMC N-terminal" evidence="11">
    <location>
        <begin position="15"/>
        <end position="526"/>
    </location>
</feature>
<dbReference type="GO" id="GO:0005524">
    <property type="term" value="F:ATP binding"/>
    <property type="evidence" value="ECO:0007669"/>
    <property type="project" value="UniProtKB-KW"/>
</dbReference>
<dbReference type="NCBIfam" id="TIGR00634">
    <property type="entry name" value="recN"/>
    <property type="match status" value="1"/>
</dbReference>
<keyword evidence="4" id="KW-0547">Nucleotide-binding</keyword>
<comment type="caution">
    <text evidence="12">The sequence shown here is derived from an EMBL/GenBank/DDBJ whole genome shotgun (WGS) entry which is preliminary data.</text>
</comment>
<dbReference type="GO" id="GO:0043590">
    <property type="term" value="C:bacterial nucleoid"/>
    <property type="evidence" value="ECO:0007669"/>
    <property type="project" value="TreeGrafter"/>
</dbReference>
<dbReference type="eggNOG" id="COG0497">
    <property type="taxonomic scope" value="Bacteria"/>
</dbReference>
<dbReference type="OrthoDB" id="9806954at2"/>
<dbReference type="HOGENOM" id="CLU_018297_3_0_11"/>
<dbReference type="SUPFAM" id="SSF52540">
    <property type="entry name" value="P-loop containing nucleoside triphosphate hydrolases"/>
    <property type="match status" value="2"/>
</dbReference>
<evidence type="ECO:0000256" key="9">
    <source>
        <dbReference type="PIRNR" id="PIRNR003128"/>
    </source>
</evidence>
<accession>D7WCY4</accession>
<dbReference type="PANTHER" id="PTHR11059">
    <property type="entry name" value="DNA REPAIR PROTEIN RECN"/>
    <property type="match status" value="1"/>
</dbReference>
<evidence type="ECO:0000256" key="4">
    <source>
        <dbReference type="ARBA" id="ARBA00022741"/>
    </source>
</evidence>
<keyword evidence="10" id="KW-0175">Coiled coil</keyword>
<keyword evidence="6" id="KW-0067">ATP-binding</keyword>
<dbReference type="InterPro" id="IPR027417">
    <property type="entry name" value="P-loop_NTPase"/>
</dbReference>
<keyword evidence="5 9" id="KW-0227">DNA damage</keyword>
<dbReference type="RefSeq" id="WP_005290246.1">
    <property type="nucleotide sequence ID" value="NZ_CM000961.1"/>
</dbReference>
<comment type="similarity">
    <text evidence="2 9">Belongs to the RecN family.</text>
</comment>
<feature type="coiled-coil region" evidence="10">
    <location>
        <begin position="353"/>
        <end position="380"/>
    </location>
</feature>
<evidence type="ECO:0000256" key="10">
    <source>
        <dbReference type="SAM" id="Coils"/>
    </source>
</evidence>
<dbReference type="GO" id="GO:0009432">
    <property type="term" value="P:SOS response"/>
    <property type="evidence" value="ECO:0007669"/>
    <property type="project" value="TreeGrafter"/>
</dbReference>
<dbReference type="AlphaFoldDB" id="D7WCY4"/>
<dbReference type="CDD" id="cd03241">
    <property type="entry name" value="ABC_RecN"/>
    <property type="match status" value="1"/>
</dbReference>
<gene>
    <name evidence="12" type="primary">recN</name>
    <name evidence="12" type="ORF">HMPREF0291_11672</name>
</gene>
<dbReference type="InterPro" id="IPR003395">
    <property type="entry name" value="RecF/RecN/SMC_N"/>
</dbReference>
<evidence type="ECO:0000256" key="8">
    <source>
        <dbReference type="ARBA" id="ARBA00033408"/>
    </source>
</evidence>
<reference evidence="12" key="1">
    <citation type="submission" date="2010-06" db="EMBL/GenBank/DDBJ databases">
        <authorList>
            <person name="Muzny D."/>
            <person name="Qin X."/>
            <person name="Buhay C."/>
            <person name="Dugan-Rocha S."/>
            <person name="Ding Y."/>
            <person name="Chen G."/>
            <person name="Hawes A."/>
            <person name="Holder M."/>
            <person name="Jhangiani S."/>
            <person name="Johnson A."/>
            <person name="Khan Z."/>
            <person name="Li Z."/>
            <person name="Liu W."/>
            <person name="Liu X."/>
            <person name="Perez L."/>
            <person name="Shen H."/>
            <person name="Wang Q."/>
            <person name="Watt J."/>
            <person name="Xi L."/>
            <person name="Xin Y."/>
            <person name="Zhou J."/>
            <person name="Deng J."/>
            <person name="Jiang H."/>
            <person name="Liu Y."/>
            <person name="Qu J."/>
            <person name="Song X.-Z."/>
            <person name="Zhang L."/>
            <person name="Villasana D."/>
            <person name="Johnson A."/>
            <person name="Liu J."/>
            <person name="Liyanage D."/>
            <person name="Lorensuhewa L."/>
            <person name="Robinson T."/>
            <person name="Song A."/>
            <person name="Song B.-B."/>
            <person name="Dinh H."/>
            <person name="Thornton R."/>
            <person name="Coyle M."/>
            <person name="Francisco L."/>
            <person name="Jackson L."/>
            <person name="Javaid M."/>
            <person name="Korchina V."/>
            <person name="Kovar C."/>
            <person name="Mata R."/>
            <person name="Mathew T."/>
            <person name="Ngo R."/>
            <person name="Nguyen L."/>
            <person name="Nguyen N."/>
            <person name="Okwuonu G."/>
            <person name="Ongeri F."/>
            <person name="Pham C."/>
            <person name="Simmons D."/>
            <person name="Wilczek-Boney K."/>
            <person name="Hale W."/>
            <person name="Jakkamsetti A."/>
            <person name="Pham P."/>
            <person name="Ruth R."/>
            <person name="San Lucas F."/>
            <person name="Warren J."/>
            <person name="Zhang J."/>
            <person name="Zhao Z."/>
            <person name="Zhou C."/>
            <person name="Zhu D."/>
            <person name="Lee S."/>
            <person name="Bess C."/>
            <person name="Blankenburg K."/>
            <person name="Forbes L."/>
            <person name="Fu Q."/>
            <person name="Gubbala S."/>
            <person name="Hirani K."/>
            <person name="Jayaseelan J.C."/>
            <person name="Lara F."/>
            <person name="Munidasa M."/>
            <person name="Palculict T."/>
            <person name="Patil S."/>
            <person name="Pu L.-L."/>
            <person name="Saada N."/>
            <person name="Tang L."/>
            <person name="Weissenberger G."/>
            <person name="Zhu Y."/>
            <person name="Hemphill L."/>
            <person name="Shang Y."/>
            <person name="Youmans B."/>
            <person name="Ayvaz T."/>
            <person name="Ross M."/>
            <person name="Santibanez J."/>
            <person name="Aqrawi P."/>
            <person name="Gross S."/>
            <person name="Joshi V."/>
            <person name="Fowler G."/>
            <person name="Nazareth L."/>
            <person name="Reid J."/>
            <person name="Worley K."/>
            <person name="Petrosino J."/>
            <person name="Highlander S."/>
            <person name="Gibbs R."/>
        </authorList>
    </citation>
    <scope>NUCLEOTIDE SEQUENCE [LARGE SCALE GENOMIC DNA]</scope>
    <source>
        <strain evidence="12">ATCC 33030</strain>
    </source>
</reference>
<dbReference type="PIRSF" id="PIRSF003128">
    <property type="entry name" value="RecN"/>
    <property type="match status" value="1"/>
</dbReference>
<dbReference type="Pfam" id="PF02463">
    <property type="entry name" value="SMC_N"/>
    <property type="match status" value="1"/>
</dbReference>
<dbReference type="GO" id="GO:0006281">
    <property type="term" value="P:DNA repair"/>
    <property type="evidence" value="ECO:0007669"/>
    <property type="project" value="UniProtKB-KW"/>
</dbReference>
<evidence type="ECO:0000256" key="6">
    <source>
        <dbReference type="ARBA" id="ARBA00022840"/>
    </source>
</evidence>